<dbReference type="EMBL" id="RBKV01000001">
    <property type="protein sequence ID" value="RKR94941.1"/>
    <property type="molecule type" value="Genomic_DNA"/>
</dbReference>
<evidence type="ECO:0000256" key="1">
    <source>
        <dbReference type="SAM" id="MobiDB-lite"/>
    </source>
</evidence>
<evidence type="ECO:0000313" key="4">
    <source>
        <dbReference type="EMBL" id="RKR94941.1"/>
    </source>
</evidence>
<evidence type="ECO:0000259" key="3">
    <source>
        <dbReference type="SMART" id="SM00894"/>
    </source>
</evidence>
<dbReference type="InterPro" id="IPR008613">
    <property type="entry name" value="Excalibur_Ca-bd_domain"/>
</dbReference>
<comment type="caution">
    <text evidence="4">The sequence shown here is derived from an EMBL/GenBank/DDBJ whole genome shotgun (WGS) entry which is preliminary data.</text>
</comment>
<name>A0A495K163_WILMA</name>
<evidence type="ECO:0000256" key="2">
    <source>
        <dbReference type="SAM" id="Phobius"/>
    </source>
</evidence>
<protein>
    <submittedName>
        <fullName evidence="4">Excalibur calcium-binding domain-containing protein</fullName>
    </submittedName>
</protein>
<dbReference type="Pfam" id="PF05901">
    <property type="entry name" value="Excalibur"/>
    <property type="match status" value="1"/>
</dbReference>
<reference evidence="4 5" key="1">
    <citation type="submission" date="2018-10" db="EMBL/GenBank/DDBJ databases">
        <title>Sequencing the genomes of 1000 actinobacteria strains.</title>
        <authorList>
            <person name="Klenk H.-P."/>
        </authorList>
    </citation>
    <scope>NUCLEOTIDE SEQUENCE [LARGE SCALE GENOMIC DNA]</scope>
    <source>
        <strain evidence="4 5">DSM 44343</strain>
    </source>
</reference>
<feature type="region of interest" description="Disordered" evidence="1">
    <location>
        <begin position="1"/>
        <end position="26"/>
    </location>
</feature>
<organism evidence="4 5">
    <name type="scientific">Williamsia marianensis</name>
    <dbReference type="NCBI Taxonomy" id="85044"/>
    <lineage>
        <taxon>Bacteria</taxon>
        <taxon>Bacillati</taxon>
        <taxon>Actinomycetota</taxon>
        <taxon>Actinomycetes</taxon>
        <taxon>Mycobacteriales</taxon>
        <taxon>Nocardiaceae</taxon>
        <taxon>Williamsia</taxon>
    </lineage>
</organism>
<feature type="region of interest" description="Disordered" evidence="1">
    <location>
        <begin position="50"/>
        <end position="89"/>
    </location>
</feature>
<feature type="transmembrane region" description="Helical" evidence="2">
    <location>
        <begin position="30"/>
        <end position="48"/>
    </location>
</feature>
<sequence>MTQQFSMPDNWDRPTGGSPYGQPPKKKRKWPWIVAAVFALLMIVGLVAPSEEQSDEKPKTVAEASTPAVTSPPKTTSTTTTATTTTTTAAPPTRIVTSVVTSIVEVPVTRGIPDTNAATQAPLPVMPRTSTPVYVPVAPDSNAGAVYYENCTAVKAAGAAPIMQGEAGYRPALDRDGDGVACET</sequence>
<dbReference type="SMART" id="SM00894">
    <property type="entry name" value="Excalibur"/>
    <property type="match status" value="1"/>
</dbReference>
<feature type="domain" description="Excalibur calcium-binding" evidence="3">
    <location>
        <begin position="147"/>
        <end position="183"/>
    </location>
</feature>
<evidence type="ECO:0000313" key="5">
    <source>
        <dbReference type="Proteomes" id="UP000274762"/>
    </source>
</evidence>
<accession>A0A495K163</accession>
<dbReference type="AlphaFoldDB" id="A0A495K163"/>
<dbReference type="Proteomes" id="UP000274762">
    <property type="component" value="Unassembled WGS sequence"/>
</dbReference>
<gene>
    <name evidence="4" type="ORF">DFJ75_1748</name>
</gene>
<dbReference type="RefSeq" id="WP_211339021.1">
    <property type="nucleotide sequence ID" value="NZ_CBCRXS010000004.1"/>
</dbReference>
<keyword evidence="2" id="KW-0812">Transmembrane</keyword>
<keyword evidence="2" id="KW-1133">Transmembrane helix</keyword>
<proteinExistence type="predicted"/>
<keyword evidence="2" id="KW-0472">Membrane</keyword>
<feature type="compositionally biased region" description="Low complexity" evidence="1">
    <location>
        <begin position="64"/>
        <end position="89"/>
    </location>
</feature>